<dbReference type="Pfam" id="PF11706">
    <property type="entry name" value="zf-CGNR"/>
    <property type="match status" value="1"/>
</dbReference>
<evidence type="ECO:0000313" key="2">
    <source>
        <dbReference type="EMBL" id="RKN38875.1"/>
    </source>
</evidence>
<dbReference type="OrthoDB" id="3531194at2"/>
<gene>
    <name evidence="2" type="ORF">D7223_30015</name>
</gene>
<dbReference type="InterPro" id="IPR023286">
    <property type="entry name" value="ABATE_dom_sf"/>
</dbReference>
<dbReference type="PANTHER" id="PTHR35525:SF3">
    <property type="entry name" value="BLL6575 PROTEIN"/>
    <property type="match status" value="1"/>
</dbReference>
<keyword evidence="3" id="KW-1185">Reference proteome</keyword>
<name>A0A3A9YSC2_9ACTN</name>
<organism evidence="2 3">
    <name type="scientific">Micromonospora endolithica</name>
    <dbReference type="NCBI Taxonomy" id="230091"/>
    <lineage>
        <taxon>Bacteria</taxon>
        <taxon>Bacillati</taxon>
        <taxon>Actinomycetota</taxon>
        <taxon>Actinomycetes</taxon>
        <taxon>Micromonosporales</taxon>
        <taxon>Micromonosporaceae</taxon>
        <taxon>Micromonospora</taxon>
    </lineage>
</organism>
<dbReference type="Proteomes" id="UP000281726">
    <property type="component" value="Unassembled WGS sequence"/>
</dbReference>
<dbReference type="PANTHER" id="PTHR35525">
    <property type="entry name" value="BLL6575 PROTEIN"/>
    <property type="match status" value="1"/>
</dbReference>
<dbReference type="AlphaFoldDB" id="A0A3A9YSC2"/>
<evidence type="ECO:0000259" key="1">
    <source>
        <dbReference type="Pfam" id="PF11706"/>
    </source>
</evidence>
<protein>
    <submittedName>
        <fullName evidence="2">CGNR zinc finger domain-containing protein</fullName>
    </submittedName>
</protein>
<dbReference type="Gene3D" id="1.10.3300.10">
    <property type="entry name" value="Jann2411-like domain"/>
    <property type="match status" value="1"/>
</dbReference>
<dbReference type="SUPFAM" id="SSF160904">
    <property type="entry name" value="Jann2411-like"/>
    <property type="match status" value="1"/>
</dbReference>
<comment type="caution">
    <text evidence="2">The sequence shown here is derived from an EMBL/GenBank/DDBJ whole genome shotgun (WGS) entry which is preliminary data.</text>
</comment>
<proteinExistence type="predicted"/>
<dbReference type="Pfam" id="PF07336">
    <property type="entry name" value="ABATE"/>
    <property type="match status" value="1"/>
</dbReference>
<dbReference type="RefSeq" id="WP_120732658.1">
    <property type="nucleotide sequence ID" value="NZ_RBAK01000019.1"/>
</dbReference>
<accession>A0A3A9YSC2</accession>
<dbReference type="InterPro" id="IPR010852">
    <property type="entry name" value="ABATE"/>
</dbReference>
<dbReference type="InterPro" id="IPR021005">
    <property type="entry name" value="Znf_CGNR"/>
</dbReference>
<dbReference type="EMBL" id="RBAK01000019">
    <property type="protein sequence ID" value="RKN38875.1"/>
    <property type="molecule type" value="Genomic_DNA"/>
</dbReference>
<reference evidence="2 3" key="1">
    <citation type="journal article" date="2004" name="Syst. Appl. Microbiol.">
        <title>Cryptoendolithic actinomycetes from antarctic sandstone rock samples: Micromonospora endolithica sp. nov. and two isolates related to Micromonospora coerulea Jensen 1932.</title>
        <authorList>
            <person name="Hirsch P."/>
            <person name="Mevs U."/>
            <person name="Kroppenstedt R.M."/>
            <person name="Schumann P."/>
            <person name="Stackebrandt E."/>
        </authorList>
    </citation>
    <scope>NUCLEOTIDE SEQUENCE [LARGE SCALE GENOMIC DNA]</scope>
    <source>
        <strain evidence="2 3">JCM 12677</strain>
    </source>
</reference>
<evidence type="ECO:0000313" key="3">
    <source>
        <dbReference type="Proteomes" id="UP000281726"/>
    </source>
</evidence>
<sequence length="181" mass="20071">MLFAHDTDCSLTAAAALVNTDGRDGEGLPDVAALDEFFTAHSYTGRHEHTETELAAVRRLRPRLRRVWHADTDEIVAIVNGLLREHRALPQLIAHDDEPYHFHAVPRDAPLATRIAVEAAMALADLVRMGELSRLRVCEHPDCDDVLVDLSKNRSRRFCDANCGNRAAVSAYRARKAAARG</sequence>
<feature type="domain" description="Zinc finger CGNR" evidence="1">
    <location>
        <begin position="134"/>
        <end position="176"/>
    </location>
</feature>